<dbReference type="EMBL" id="CAVMJV010000160">
    <property type="protein sequence ID" value="CAK5117294.1"/>
    <property type="molecule type" value="Genomic_DNA"/>
</dbReference>
<protein>
    <submittedName>
        <fullName evidence="1">Uncharacterized protein</fullName>
    </submittedName>
</protein>
<organism evidence="1 2">
    <name type="scientific">Meloidogyne enterolobii</name>
    <name type="common">Root-knot nematode worm</name>
    <name type="synonym">Meloidogyne mayaguensis</name>
    <dbReference type="NCBI Taxonomy" id="390850"/>
    <lineage>
        <taxon>Eukaryota</taxon>
        <taxon>Metazoa</taxon>
        <taxon>Ecdysozoa</taxon>
        <taxon>Nematoda</taxon>
        <taxon>Chromadorea</taxon>
        <taxon>Rhabditida</taxon>
        <taxon>Tylenchina</taxon>
        <taxon>Tylenchomorpha</taxon>
        <taxon>Tylenchoidea</taxon>
        <taxon>Meloidogynidae</taxon>
        <taxon>Meloidogyninae</taxon>
        <taxon>Meloidogyne</taxon>
    </lineage>
</organism>
<evidence type="ECO:0000313" key="2">
    <source>
        <dbReference type="Proteomes" id="UP001497535"/>
    </source>
</evidence>
<gene>
    <name evidence="1" type="ORF">MENTE1834_LOCUS46006</name>
</gene>
<proteinExistence type="predicted"/>
<name>A0ACB1B4T2_MELEN</name>
<comment type="caution">
    <text evidence="1">The sequence shown here is derived from an EMBL/GenBank/DDBJ whole genome shotgun (WGS) entry which is preliminary data.</text>
</comment>
<reference evidence="1" key="1">
    <citation type="submission" date="2023-11" db="EMBL/GenBank/DDBJ databases">
        <authorList>
            <person name="Poullet M."/>
        </authorList>
    </citation>
    <scope>NUCLEOTIDE SEQUENCE</scope>
    <source>
        <strain evidence="1">E1834</strain>
    </source>
</reference>
<dbReference type="Proteomes" id="UP001497535">
    <property type="component" value="Unassembled WGS sequence"/>
</dbReference>
<evidence type="ECO:0000313" key="1">
    <source>
        <dbReference type="EMBL" id="CAK5117294.1"/>
    </source>
</evidence>
<keyword evidence="2" id="KW-1185">Reference proteome</keyword>
<accession>A0ACB1B4T2</accession>
<sequence length="100" mass="11578">MFFLNAERAERVMDMLVSPMRFLRMDDVEFVALKACILFNPVARGLSSNSVMSILQTRRHIFRALQNYVRAKSLNDEDRIGDLTFFVLSPLQVILVKINL</sequence>